<dbReference type="AlphaFoldDB" id="A0A1W1CH57"/>
<proteinExistence type="predicted"/>
<gene>
    <name evidence="3" type="ORF">MNB_SUP05-5-1053</name>
</gene>
<dbReference type="Pfam" id="PF11127">
    <property type="entry name" value="YgaP-like_TM"/>
    <property type="match status" value="1"/>
</dbReference>
<accession>A0A1W1CH57</accession>
<keyword evidence="1" id="KW-0812">Transmembrane</keyword>
<evidence type="ECO:0000259" key="2">
    <source>
        <dbReference type="Pfam" id="PF11127"/>
    </source>
</evidence>
<dbReference type="InterPro" id="IPR021309">
    <property type="entry name" value="YgaP-like_TM"/>
</dbReference>
<organism evidence="3">
    <name type="scientific">hydrothermal vent metagenome</name>
    <dbReference type="NCBI Taxonomy" id="652676"/>
    <lineage>
        <taxon>unclassified sequences</taxon>
        <taxon>metagenomes</taxon>
        <taxon>ecological metagenomes</taxon>
    </lineage>
</organism>
<feature type="domain" description="Inner membrane protein YgaP-like transmembrane" evidence="2">
    <location>
        <begin position="2"/>
        <end position="61"/>
    </location>
</feature>
<evidence type="ECO:0000313" key="3">
    <source>
        <dbReference type="EMBL" id="SFV65126.1"/>
    </source>
</evidence>
<dbReference type="Gene3D" id="6.10.140.1340">
    <property type="match status" value="1"/>
</dbReference>
<keyword evidence="1" id="KW-0472">Membrane</keyword>
<keyword evidence="1" id="KW-1133">Transmembrane helix</keyword>
<sequence>MTINNALFAIIGFVVLLSLAFGASISPFFYNENWLYVTTFVGFMSLQSAFTGFCPMVFILKKLGLKD</sequence>
<reference evidence="3" key="1">
    <citation type="submission" date="2016-10" db="EMBL/GenBank/DDBJ databases">
        <authorList>
            <person name="de Groot N.N."/>
        </authorList>
    </citation>
    <scope>NUCLEOTIDE SEQUENCE</scope>
</reference>
<feature type="transmembrane region" description="Helical" evidence="1">
    <location>
        <begin position="38"/>
        <end position="60"/>
    </location>
</feature>
<dbReference type="EMBL" id="FPHJ01000047">
    <property type="protein sequence ID" value="SFV65126.1"/>
    <property type="molecule type" value="Genomic_DNA"/>
</dbReference>
<keyword evidence="3" id="KW-0808">Transferase</keyword>
<protein>
    <submittedName>
        <fullName evidence="3">Rhodanese-related sulfurtransferase</fullName>
    </submittedName>
</protein>
<name>A0A1W1CH57_9ZZZZ</name>
<evidence type="ECO:0000256" key="1">
    <source>
        <dbReference type="SAM" id="Phobius"/>
    </source>
</evidence>
<dbReference type="GO" id="GO:0016740">
    <property type="term" value="F:transferase activity"/>
    <property type="evidence" value="ECO:0007669"/>
    <property type="project" value="UniProtKB-KW"/>
</dbReference>